<sequence length="38" mass="4006">MPFAMTTHADSHNPIKSNAMLSIMTVTTALCSGTEAHS</sequence>
<dbReference type="Proteomes" id="UP000518681">
    <property type="component" value="Unassembled WGS sequence"/>
</dbReference>
<accession>A0AAW3V2X4</accession>
<evidence type="ECO:0000313" key="2">
    <source>
        <dbReference type="Proteomes" id="UP000518681"/>
    </source>
</evidence>
<name>A0AAW3V2X4_9BURK</name>
<evidence type="ECO:0000313" key="1">
    <source>
        <dbReference type="EMBL" id="MBB6205269.1"/>
    </source>
</evidence>
<comment type="caution">
    <text evidence="1">The sequence shown here is derived from an EMBL/GenBank/DDBJ whole genome shotgun (WGS) entry which is preliminary data.</text>
</comment>
<dbReference type="EMBL" id="JACIIK010000012">
    <property type="protein sequence ID" value="MBB6205269.1"/>
    <property type="molecule type" value="Genomic_DNA"/>
</dbReference>
<protein>
    <submittedName>
        <fullName evidence="1">Uncharacterized protein</fullName>
    </submittedName>
</protein>
<organism evidence="1 2">
    <name type="scientific">Paraburkholderia fungorum</name>
    <dbReference type="NCBI Taxonomy" id="134537"/>
    <lineage>
        <taxon>Bacteria</taxon>
        <taxon>Pseudomonadati</taxon>
        <taxon>Pseudomonadota</taxon>
        <taxon>Betaproteobacteria</taxon>
        <taxon>Burkholderiales</taxon>
        <taxon>Burkholderiaceae</taxon>
        <taxon>Paraburkholderia</taxon>
    </lineage>
</organism>
<reference evidence="1 2" key="1">
    <citation type="submission" date="2020-08" db="EMBL/GenBank/DDBJ databases">
        <title>Genomic Encyclopedia of Type Strains, Phase IV (KMG-V): Genome sequencing to study the core and pangenomes of soil and plant-associated prokaryotes.</title>
        <authorList>
            <person name="Whitman W."/>
        </authorList>
    </citation>
    <scope>NUCLEOTIDE SEQUENCE [LARGE SCALE GENOMIC DNA]</scope>
    <source>
        <strain evidence="1 2">SEMIA 4013</strain>
    </source>
</reference>
<gene>
    <name evidence="1" type="ORF">GGD69_006164</name>
</gene>
<dbReference type="AlphaFoldDB" id="A0AAW3V2X4"/>
<proteinExistence type="predicted"/>